<organism evidence="2 3">
    <name type="scientific">Catenibacillus scindens</name>
    <dbReference type="NCBI Taxonomy" id="673271"/>
    <lineage>
        <taxon>Bacteria</taxon>
        <taxon>Bacillati</taxon>
        <taxon>Bacillota</taxon>
        <taxon>Clostridia</taxon>
        <taxon>Lachnospirales</taxon>
        <taxon>Lachnospiraceae</taxon>
        <taxon>Catenibacillus</taxon>
    </lineage>
</organism>
<evidence type="ECO:0000313" key="3">
    <source>
        <dbReference type="Proteomes" id="UP000543642"/>
    </source>
</evidence>
<name>A0A7W8H877_9FIRM</name>
<proteinExistence type="predicted"/>
<feature type="transmembrane region" description="Helical" evidence="1">
    <location>
        <begin position="37"/>
        <end position="57"/>
    </location>
</feature>
<dbReference type="EMBL" id="JACHFW010000001">
    <property type="protein sequence ID" value="MBB5263298.1"/>
    <property type="molecule type" value="Genomic_DNA"/>
</dbReference>
<keyword evidence="3" id="KW-1185">Reference proteome</keyword>
<dbReference type="Proteomes" id="UP000543642">
    <property type="component" value="Unassembled WGS sequence"/>
</dbReference>
<protein>
    <submittedName>
        <fullName evidence="2">Uncharacterized protein</fullName>
    </submittedName>
</protein>
<accession>A0A7W8H877</accession>
<reference evidence="2 3" key="1">
    <citation type="submission" date="2020-08" db="EMBL/GenBank/DDBJ databases">
        <title>Genomic Encyclopedia of Type Strains, Phase IV (KMG-IV): sequencing the most valuable type-strain genomes for metagenomic binning, comparative biology and taxonomic classification.</title>
        <authorList>
            <person name="Goeker M."/>
        </authorList>
    </citation>
    <scope>NUCLEOTIDE SEQUENCE [LARGE SCALE GENOMIC DNA]</scope>
    <source>
        <strain evidence="2 3">DSM 106146</strain>
    </source>
</reference>
<evidence type="ECO:0000256" key="1">
    <source>
        <dbReference type="SAM" id="Phobius"/>
    </source>
</evidence>
<feature type="transmembrane region" description="Helical" evidence="1">
    <location>
        <begin position="63"/>
        <end position="85"/>
    </location>
</feature>
<dbReference type="AlphaFoldDB" id="A0A7W8H877"/>
<dbReference type="RefSeq" id="WP_183770885.1">
    <property type="nucleotide sequence ID" value="NZ_JACHFW010000001.1"/>
</dbReference>
<comment type="caution">
    <text evidence="2">The sequence shown here is derived from an EMBL/GenBank/DDBJ whole genome shotgun (WGS) entry which is preliminary data.</text>
</comment>
<keyword evidence="1" id="KW-0812">Transmembrane</keyword>
<keyword evidence="1" id="KW-0472">Membrane</keyword>
<sequence length="86" mass="9840">MKAENHENKPGDSKLKMFFFGYSRSRSQQIVYLIKRLFWLLIVCSAVRYWCSLIYGLCVVGEFTSLGMLFPAIVATGIGVLFCNFD</sequence>
<keyword evidence="1" id="KW-1133">Transmembrane helix</keyword>
<evidence type="ECO:0000313" key="2">
    <source>
        <dbReference type="EMBL" id="MBB5263298.1"/>
    </source>
</evidence>
<gene>
    <name evidence="2" type="ORF">HNP82_000392</name>
</gene>